<proteinExistence type="predicted"/>
<keyword evidence="2" id="KW-1185">Reference proteome</keyword>
<dbReference type="AlphaFoldDB" id="B9RX18"/>
<protein>
    <submittedName>
        <fullName evidence="1">Uncharacterized protein</fullName>
    </submittedName>
</protein>
<sequence length="242" mass="27709">MQRQSVLVGGHVIPRASWQHYWPVRVVRVDPWGEIASWSSAMVDATTFNKCRFLIESSMYRCWYLDVRIKDERVGPAAHLVLYTLPPPGATMGPRRLVRRLLESLRPKWQLILTSECPTEGHGGWGFYHSSFSHHLYASLQMHCFNDGSDRCRPHAVLQPCRDHSCWPLLTCSTSNYLITIMSETTRGVLQPLLKQIKKSSWALLEPPLASLRNSEVCLVFEEFSILGFYPKSTDRLILAPL</sequence>
<name>B9RX18_RICCO</name>
<reference evidence="2" key="1">
    <citation type="journal article" date="2010" name="Nat. Biotechnol.">
        <title>Draft genome sequence of the oilseed species Ricinus communis.</title>
        <authorList>
            <person name="Chan A.P."/>
            <person name="Crabtree J."/>
            <person name="Zhao Q."/>
            <person name="Lorenzi H."/>
            <person name="Orvis J."/>
            <person name="Puiu D."/>
            <person name="Melake-Berhan A."/>
            <person name="Jones K.M."/>
            <person name="Redman J."/>
            <person name="Chen G."/>
            <person name="Cahoon E.B."/>
            <person name="Gedil M."/>
            <person name="Stanke M."/>
            <person name="Haas B.J."/>
            <person name="Wortman J.R."/>
            <person name="Fraser-Liggett C.M."/>
            <person name="Ravel J."/>
            <person name="Rabinowicz P.D."/>
        </authorList>
    </citation>
    <scope>NUCLEOTIDE SEQUENCE [LARGE SCALE GENOMIC DNA]</scope>
    <source>
        <strain evidence="2">cv. Hale</strain>
    </source>
</reference>
<accession>B9RX18</accession>
<organism evidence="1 2">
    <name type="scientific">Ricinus communis</name>
    <name type="common">Castor bean</name>
    <dbReference type="NCBI Taxonomy" id="3988"/>
    <lineage>
        <taxon>Eukaryota</taxon>
        <taxon>Viridiplantae</taxon>
        <taxon>Streptophyta</taxon>
        <taxon>Embryophyta</taxon>
        <taxon>Tracheophyta</taxon>
        <taxon>Spermatophyta</taxon>
        <taxon>Magnoliopsida</taxon>
        <taxon>eudicotyledons</taxon>
        <taxon>Gunneridae</taxon>
        <taxon>Pentapetalae</taxon>
        <taxon>rosids</taxon>
        <taxon>fabids</taxon>
        <taxon>Malpighiales</taxon>
        <taxon>Euphorbiaceae</taxon>
        <taxon>Acalyphoideae</taxon>
        <taxon>Acalypheae</taxon>
        <taxon>Ricinus</taxon>
    </lineage>
</organism>
<evidence type="ECO:0000313" key="2">
    <source>
        <dbReference type="Proteomes" id="UP000008311"/>
    </source>
</evidence>
<dbReference type="InParanoid" id="B9RX18"/>
<gene>
    <name evidence="1" type="ORF">RCOM_0816190</name>
</gene>
<evidence type="ECO:0000313" key="1">
    <source>
        <dbReference type="EMBL" id="EEF44047.1"/>
    </source>
</evidence>
<dbReference type="EMBL" id="EQ973826">
    <property type="protein sequence ID" value="EEF44047.1"/>
    <property type="molecule type" value="Genomic_DNA"/>
</dbReference>
<dbReference type="Proteomes" id="UP000008311">
    <property type="component" value="Unassembled WGS sequence"/>
</dbReference>